<organism evidence="2 3">
    <name type="scientific">Dorcoceras hygrometricum</name>
    <dbReference type="NCBI Taxonomy" id="472368"/>
    <lineage>
        <taxon>Eukaryota</taxon>
        <taxon>Viridiplantae</taxon>
        <taxon>Streptophyta</taxon>
        <taxon>Embryophyta</taxon>
        <taxon>Tracheophyta</taxon>
        <taxon>Spermatophyta</taxon>
        <taxon>Magnoliopsida</taxon>
        <taxon>eudicotyledons</taxon>
        <taxon>Gunneridae</taxon>
        <taxon>Pentapetalae</taxon>
        <taxon>asterids</taxon>
        <taxon>lamiids</taxon>
        <taxon>Lamiales</taxon>
        <taxon>Gesneriaceae</taxon>
        <taxon>Didymocarpoideae</taxon>
        <taxon>Trichosporeae</taxon>
        <taxon>Loxocarpinae</taxon>
        <taxon>Dorcoceras</taxon>
    </lineage>
</organism>
<evidence type="ECO:0000256" key="1">
    <source>
        <dbReference type="SAM" id="MobiDB-lite"/>
    </source>
</evidence>
<name>A0A2Z7DIA7_9LAMI</name>
<evidence type="ECO:0000313" key="2">
    <source>
        <dbReference type="EMBL" id="KZV57505.1"/>
    </source>
</evidence>
<proteinExistence type="predicted"/>
<dbReference type="Proteomes" id="UP000250235">
    <property type="component" value="Unassembled WGS sequence"/>
</dbReference>
<feature type="region of interest" description="Disordered" evidence="1">
    <location>
        <begin position="219"/>
        <end position="245"/>
    </location>
</feature>
<keyword evidence="3" id="KW-1185">Reference proteome</keyword>
<protein>
    <submittedName>
        <fullName evidence="2">Uncharacterized protein</fullName>
    </submittedName>
</protein>
<sequence length="406" mass="46157">MRSELIPCTSRLDDDLQNTVTEPCELILDNAWDAVFIIMADYDKWLHFRTTTILKDVSYFEELLRIEETLLSLAETEEIKELVQRRSLLSYKLYELEVQKLFNENLAHFTNNSPSSRHDFLRLRFLHKELRDITSKHRDQRALAALPTTVSEGLIIRAAPVQSPLLALEFSNLSDQAQATARTTIQQIVQQINENLAMTSPKHQAQDNEPPIEQKMNQAQPTTVDGPNFSSAAKNSTDHQGPHSSTMPLVVYIAQNTTIDREADEQPTFSAALEPLATPTLQLMDTTTKTFHTLMDRISSLDMANACIKVDTDITRHHTTLIRDQLTNVVDRLDIKINVLENSISRKLADSQQNFTVLESTMVRIYADSHQQLVDELVLVKSQLVEMVEFIKELSDAKKGENNSRS</sequence>
<accession>A0A2Z7DIA7</accession>
<reference evidence="2 3" key="1">
    <citation type="journal article" date="2015" name="Proc. Natl. Acad. Sci. U.S.A.">
        <title>The resurrection genome of Boea hygrometrica: A blueprint for survival of dehydration.</title>
        <authorList>
            <person name="Xiao L."/>
            <person name="Yang G."/>
            <person name="Zhang L."/>
            <person name="Yang X."/>
            <person name="Zhao S."/>
            <person name="Ji Z."/>
            <person name="Zhou Q."/>
            <person name="Hu M."/>
            <person name="Wang Y."/>
            <person name="Chen M."/>
            <person name="Xu Y."/>
            <person name="Jin H."/>
            <person name="Xiao X."/>
            <person name="Hu G."/>
            <person name="Bao F."/>
            <person name="Hu Y."/>
            <person name="Wan P."/>
            <person name="Li L."/>
            <person name="Deng X."/>
            <person name="Kuang T."/>
            <person name="Xiang C."/>
            <person name="Zhu J.K."/>
            <person name="Oliver M.J."/>
            <person name="He Y."/>
        </authorList>
    </citation>
    <scope>NUCLEOTIDE SEQUENCE [LARGE SCALE GENOMIC DNA]</scope>
    <source>
        <strain evidence="3">cv. XS01</strain>
    </source>
</reference>
<feature type="compositionally biased region" description="Polar residues" evidence="1">
    <location>
        <begin position="219"/>
        <end position="235"/>
    </location>
</feature>
<dbReference type="AlphaFoldDB" id="A0A2Z7DIA7"/>
<dbReference type="EMBL" id="KQ987276">
    <property type="protein sequence ID" value="KZV57505.1"/>
    <property type="molecule type" value="Genomic_DNA"/>
</dbReference>
<gene>
    <name evidence="2" type="ORF">F511_12315</name>
</gene>
<evidence type="ECO:0000313" key="3">
    <source>
        <dbReference type="Proteomes" id="UP000250235"/>
    </source>
</evidence>